<feature type="compositionally biased region" description="Polar residues" evidence="1">
    <location>
        <begin position="499"/>
        <end position="510"/>
    </location>
</feature>
<proteinExistence type="predicted"/>
<evidence type="ECO:0000256" key="1">
    <source>
        <dbReference type="SAM" id="MobiDB-lite"/>
    </source>
</evidence>
<protein>
    <recommendedName>
        <fullName evidence="2">DUF7587 domain-containing protein</fullName>
    </recommendedName>
</protein>
<dbReference type="Pfam" id="PF24494">
    <property type="entry name" value="DUF7587"/>
    <property type="match status" value="1"/>
</dbReference>
<dbReference type="Proteomes" id="UP001610444">
    <property type="component" value="Unassembled WGS sequence"/>
</dbReference>
<feature type="domain" description="DUF7587" evidence="2">
    <location>
        <begin position="145"/>
        <end position="288"/>
    </location>
</feature>
<reference evidence="3 4" key="1">
    <citation type="submission" date="2024-07" db="EMBL/GenBank/DDBJ databases">
        <title>Section-level genome sequencing and comparative genomics of Aspergillus sections Usti and Cavernicolus.</title>
        <authorList>
            <consortium name="Lawrence Berkeley National Laboratory"/>
            <person name="Nybo J.L."/>
            <person name="Vesth T.C."/>
            <person name="Theobald S."/>
            <person name="Frisvad J.C."/>
            <person name="Larsen T.O."/>
            <person name="Kjaerboelling I."/>
            <person name="Rothschild-Mancinelli K."/>
            <person name="Lyhne E.K."/>
            <person name="Kogle M.E."/>
            <person name="Barry K."/>
            <person name="Clum A."/>
            <person name="Na H."/>
            <person name="Ledsgaard L."/>
            <person name="Lin J."/>
            <person name="Lipzen A."/>
            <person name="Kuo A."/>
            <person name="Riley R."/>
            <person name="Mondo S."/>
            <person name="LaButti K."/>
            <person name="Haridas S."/>
            <person name="Pangalinan J."/>
            <person name="Salamov A.A."/>
            <person name="Simmons B.A."/>
            <person name="Magnuson J.K."/>
            <person name="Chen J."/>
            <person name="Drula E."/>
            <person name="Henrissat B."/>
            <person name="Wiebenga A."/>
            <person name="Lubbers R.J."/>
            <person name="Gomes A.C."/>
            <person name="Macurrencykelacurrency M.R."/>
            <person name="Stajich J."/>
            <person name="Grigoriev I.V."/>
            <person name="Mortensen U.H."/>
            <person name="De vries R.P."/>
            <person name="Baker S.E."/>
            <person name="Andersen M.R."/>
        </authorList>
    </citation>
    <scope>NUCLEOTIDE SEQUENCE [LARGE SCALE GENOMIC DNA]</scope>
    <source>
        <strain evidence="3 4">CBS 756.74</strain>
    </source>
</reference>
<dbReference type="InterPro" id="IPR056009">
    <property type="entry name" value="DUF7587"/>
</dbReference>
<name>A0ABR4KCM5_9EURO</name>
<gene>
    <name evidence="3" type="ORF">BJX68DRAFT_266830</name>
</gene>
<evidence type="ECO:0000259" key="2">
    <source>
        <dbReference type="Pfam" id="PF24494"/>
    </source>
</evidence>
<evidence type="ECO:0000313" key="4">
    <source>
        <dbReference type="Proteomes" id="UP001610444"/>
    </source>
</evidence>
<keyword evidence="4" id="KW-1185">Reference proteome</keyword>
<dbReference type="RefSeq" id="XP_070899117.1">
    <property type="nucleotide sequence ID" value="XM_071045617.1"/>
</dbReference>
<organism evidence="3 4">
    <name type="scientific">Aspergillus pseudodeflectus</name>
    <dbReference type="NCBI Taxonomy" id="176178"/>
    <lineage>
        <taxon>Eukaryota</taxon>
        <taxon>Fungi</taxon>
        <taxon>Dikarya</taxon>
        <taxon>Ascomycota</taxon>
        <taxon>Pezizomycotina</taxon>
        <taxon>Eurotiomycetes</taxon>
        <taxon>Eurotiomycetidae</taxon>
        <taxon>Eurotiales</taxon>
        <taxon>Aspergillaceae</taxon>
        <taxon>Aspergillus</taxon>
        <taxon>Aspergillus subgen. Nidulantes</taxon>
    </lineage>
</organism>
<sequence>MVGWARLESQWVDMKKHGDPIWGDVHCSGFDREPWLPVLKKIEGAAAALGLTMAGKEHDTIDSSRFVYQNRVRQFSSQLSQQSQDTFSQNEVQEGLIDHTALSNPSEESLSATDAPLCTAGGKLCFFCWSEEEEVPRLGVGEETTPRLLYRWWNVNSQGVNRRDLFIAGLFMDPCTPVYPSNSIPDNEFRQRFLDHITPTPDPSPFISTFRSALAPVHRALRGQEGATVSIIDRTKLKPDSKIFSAKEFVKKNFVRIPGSRYDGRGEYLIWGSIQNDAIICSFKITTLCGIAANDPDIKRFLQLESITASENAGKRLHREMKKSAMDLNQRTGAAVGRLLSSLGVPCEYYKAVSEGLAHSWRLKSRHKPWDNFNKGVSLGFRGEYTLPSPSPSPITNSEDPLISFEIISDSPSPSDDDEFDAFTNDEDKVVLSPRNINANPTAGDSPDTARMFPIINLEDRSVTPFPRFSSIGLDNDVEEELGIDGFMDDQDFDFSGELGQSQQISTDQFANDRARVRSALEKLPARR</sequence>
<comment type="caution">
    <text evidence="3">The sequence shown here is derived from an EMBL/GenBank/DDBJ whole genome shotgun (WGS) entry which is preliminary data.</text>
</comment>
<accession>A0ABR4KCM5</accession>
<feature type="region of interest" description="Disordered" evidence="1">
    <location>
        <begin position="487"/>
        <end position="511"/>
    </location>
</feature>
<evidence type="ECO:0000313" key="3">
    <source>
        <dbReference type="EMBL" id="KAL2850035.1"/>
    </source>
</evidence>
<dbReference type="GeneID" id="98160781"/>
<dbReference type="EMBL" id="JBFXLR010000021">
    <property type="protein sequence ID" value="KAL2850035.1"/>
    <property type="molecule type" value="Genomic_DNA"/>
</dbReference>